<name>A0A9N9LQ14_9HELO</name>
<dbReference type="OrthoDB" id="3548909at2759"/>
<sequence length="202" mass="22541">MAFFATLVTSCFRDLKEPSGTNGGFIQIVTIYSNSDPAIFRRVTAVLDTGNNGPNLITQNVMDAVGAQSTGDGVFIETLDGGTRMTGGKVVLEFSGYRPRQGRLYKETFHHVPYIAGGFDIVLNYDFFTKAFPKMVPPVLMIRSCNKKEKKEQKQREQQILAQELQQKQNAEQQERARQQDVRILEERRLAQGGDSGESNSG</sequence>
<feature type="region of interest" description="Disordered" evidence="1">
    <location>
        <begin position="152"/>
        <end position="202"/>
    </location>
</feature>
<evidence type="ECO:0000256" key="1">
    <source>
        <dbReference type="SAM" id="MobiDB-lite"/>
    </source>
</evidence>
<dbReference type="EMBL" id="CAJVRM010000209">
    <property type="protein sequence ID" value="CAG8977262.1"/>
    <property type="molecule type" value="Genomic_DNA"/>
</dbReference>
<dbReference type="Proteomes" id="UP000701801">
    <property type="component" value="Unassembled WGS sequence"/>
</dbReference>
<accession>A0A9N9LQ14</accession>
<reference evidence="2" key="1">
    <citation type="submission" date="2021-07" db="EMBL/GenBank/DDBJ databases">
        <authorList>
            <person name="Durling M."/>
        </authorList>
    </citation>
    <scope>NUCLEOTIDE SEQUENCE</scope>
</reference>
<keyword evidence="3" id="KW-1185">Reference proteome</keyword>
<feature type="compositionally biased region" description="Basic and acidic residues" evidence="1">
    <location>
        <begin position="173"/>
        <end position="190"/>
    </location>
</feature>
<proteinExistence type="predicted"/>
<evidence type="ECO:0000313" key="3">
    <source>
        <dbReference type="Proteomes" id="UP000701801"/>
    </source>
</evidence>
<dbReference type="AlphaFoldDB" id="A0A9N9LQ14"/>
<protein>
    <submittedName>
        <fullName evidence="2">Uncharacterized protein</fullName>
    </submittedName>
</protein>
<feature type="compositionally biased region" description="Low complexity" evidence="1">
    <location>
        <begin position="158"/>
        <end position="172"/>
    </location>
</feature>
<gene>
    <name evidence="2" type="ORF">HYALB_00009359</name>
</gene>
<comment type="caution">
    <text evidence="2">The sequence shown here is derived from an EMBL/GenBank/DDBJ whole genome shotgun (WGS) entry which is preliminary data.</text>
</comment>
<organism evidence="2 3">
    <name type="scientific">Hymenoscyphus albidus</name>
    <dbReference type="NCBI Taxonomy" id="595503"/>
    <lineage>
        <taxon>Eukaryota</taxon>
        <taxon>Fungi</taxon>
        <taxon>Dikarya</taxon>
        <taxon>Ascomycota</taxon>
        <taxon>Pezizomycotina</taxon>
        <taxon>Leotiomycetes</taxon>
        <taxon>Helotiales</taxon>
        <taxon>Helotiaceae</taxon>
        <taxon>Hymenoscyphus</taxon>
    </lineage>
</organism>
<evidence type="ECO:0000313" key="2">
    <source>
        <dbReference type="EMBL" id="CAG8977262.1"/>
    </source>
</evidence>